<dbReference type="PANTHER" id="PTHR36460:SF1">
    <property type="entry name" value="UPF0132 DOMAIN PROTEIN (AFU_ORTHOLOGUE AFUA_3G10255)"/>
    <property type="match status" value="1"/>
</dbReference>
<comment type="subcellular location">
    <subcellularLocation>
        <location evidence="1">Membrane</location>
        <topology evidence="1">Multi-pass membrane protein</topology>
    </subcellularLocation>
</comment>
<dbReference type="Proteomes" id="UP000322530">
    <property type="component" value="Unassembled WGS sequence"/>
</dbReference>
<keyword evidence="7" id="KW-1185">Reference proteome</keyword>
<evidence type="ECO:0000313" key="7">
    <source>
        <dbReference type="Proteomes" id="UP000322530"/>
    </source>
</evidence>
<evidence type="ECO:0000256" key="2">
    <source>
        <dbReference type="ARBA" id="ARBA00022692"/>
    </source>
</evidence>
<dbReference type="EMBL" id="BIXY01000041">
    <property type="protein sequence ID" value="GCF09348.1"/>
    <property type="molecule type" value="Genomic_DNA"/>
</dbReference>
<dbReference type="AlphaFoldDB" id="A0A5A5TDJ1"/>
<reference evidence="6 7" key="1">
    <citation type="submission" date="2019-01" db="EMBL/GenBank/DDBJ databases">
        <title>Draft genome sequence of Dictyobacter sp. Uno17.</title>
        <authorList>
            <person name="Wang C.M."/>
            <person name="Zheng Y."/>
            <person name="Sakai Y."/>
            <person name="Abe K."/>
            <person name="Yokota A."/>
            <person name="Yabe S."/>
        </authorList>
    </citation>
    <scope>NUCLEOTIDE SEQUENCE [LARGE SCALE GENOMIC DNA]</scope>
    <source>
        <strain evidence="6 7">Uno17</strain>
    </source>
</reference>
<feature type="transmembrane region" description="Helical" evidence="5">
    <location>
        <begin position="13"/>
        <end position="30"/>
    </location>
</feature>
<evidence type="ECO:0000313" key="6">
    <source>
        <dbReference type="EMBL" id="GCF09348.1"/>
    </source>
</evidence>
<evidence type="ECO:0000256" key="3">
    <source>
        <dbReference type="ARBA" id="ARBA00022989"/>
    </source>
</evidence>
<gene>
    <name evidence="6" type="ORF">KDI_29120</name>
</gene>
<evidence type="ECO:0000256" key="1">
    <source>
        <dbReference type="ARBA" id="ARBA00004141"/>
    </source>
</evidence>
<dbReference type="PANTHER" id="PTHR36460">
    <property type="entry name" value="UPF0132 DOMAIN PROTEIN (AFU_ORTHOLOGUE AFUA_3G10255)"/>
    <property type="match status" value="1"/>
</dbReference>
<proteinExistence type="predicted"/>
<name>A0A5A5TDJ1_9CHLR</name>
<accession>A0A5A5TDJ1</accession>
<evidence type="ECO:0000256" key="5">
    <source>
        <dbReference type="SAM" id="Phobius"/>
    </source>
</evidence>
<keyword evidence="3 5" id="KW-1133">Transmembrane helix</keyword>
<keyword evidence="2 5" id="KW-0812">Transmembrane</keyword>
<dbReference type="RefSeq" id="WP_149402290.1">
    <property type="nucleotide sequence ID" value="NZ_BIXY01000041.1"/>
</dbReference>
<protein>
    <submittedName>
        <fullName evidence="6">Membrane protein</fullName>
    </submittedName>
</protein>
<comment type="caution">
    <text evidence="6">The sequence shown here is derived from an EMBL/GenBank/DDBJ whole genome shotgun (WGS) entry which is preliminary data.</text>
</comment>
<sequence>MTTLGLNERIERVLAYSLFWVSGIVLLLIEKNQNVRWHALQSVLIFGTLSLLIFAVSMLDMTLSWIPLLGWFTSFGLGLLLRILWWTFFIAWIWLLVMAWLHPRYRLPLIHEWFHKLF</sequence>
<dbReference type="GO" id="GO:0016020">
    <property type="term" value="C:membrane"/>
    <property type="evidence" value="ECO:0007669"/>
    <property type="project" value="UniProtKB-SubCell"/>
</dbReference>
<dbReference type="OrthoDB" id="160401at2"/>
<keyword evidence="4 5" id="KW-0472">Membrane</keyword>
<organism evidence="6 7">
    <name type="scientific">Dictyobacter arantiisoli</name>
    <dbReference type="NCBI Taxonomy" id="2014874"/>
    <lineage>
        <taxon>Bacteria</taxon>
        <taxon>Bacillati</taxon>
        <taxon>Chloroflexota</taxon>
        <taxon>Ktedonobacteria</taxon>
        <taxon>Ktedonobacterales</taxon>
        <taxon>Dictyobacteraceae</taxon>
        <taxon>Dictyobacter</taxon>
    </lineage>
</organism>
<feature type="transmembrane region" description="Helical" evidence="5">
    <location>
        <begin position="42"/>
        <end position="63"/>
    </location>
</feature>
<feature type="transmembrane region" description="Helical" evidence="5">
    <location>
        <begin position="83"/>
        <end position="101"/>
    </location>
</feature>
<evidence type="ECO:0000256" key="4">
    <source>
        <dbReference type="ARBA" id="ARBA00023136"/>
    </source>
</evidence>